<dbReference type="AlphaFoldDB" id="A0A8H7AWQ7"/>
<dbReference type="EMBL" id="JAACFV010000012">
    <property type="protein sequence ID" value="KAF7512525.1"/>
    <property type="molecule type" value="Genomic_DNA"/>
</dbReference>
<comment type="caution">
    <text evidence="1">The sequence shown here is derived from an EMBL/GenBank/DDBJ whole genome shotgun (WGS) entry which is preliminary data.</text>
</comment>
<evidence type="ECO:0000313" key="2">
    <source>
        <dbReference type="Proteomes" id="UP000606974"/>
    </source>
</evidence>
<proteinExistence type="predicted"/>
<organism evidence="1 2">
    <name type="scientific">Endocarpon pusillum</name>
    <dbReference type="NCBI Taxonomy" id="364733"/>
    <lineage>
        <taxon>Eukaryota</taxon>
        <taxon>Fungi</taxon>
        <taxon>Dikarya</taxon>
        <taxon>Ascomycota</taxon>
        <taxon>Pezizomycotina</taxon>
        <taxon>Eurotiomycetes</taxon>
        <taxon>Chaetothyriomycetidae</taxon>
        <taxon>Verrucariales</taxon>
        <taxon>Verrucariaceae</taxon>
        <taxon>Endocarpon</taxon>
    </lineage>
</organism>
<name>A0A8H7AWQ7_9EURO</name>
<keyword evidence="2" id="KW-1185">Reference proteome</keyword>
<protein>
    <submittedName>
        <fullName evidence="1">Uncharacterized protein</fullName>
    </submittedName>
</protein>
<accession>A0A8H7AWQ7</accession>
<gene>
    <name evidence="1" type="ORF">GJ744_001460</name>
</gene>
<reference evidence="1" key="1">
    <citation type="submission" date="2020-02" db="EMBL/GenBank/DDBJ databases">
        <authorList>
            <person name="Palmer J.M."/>
        </authorList>
    </citation>
    <scope>NUCLEOTIDE SEQUENCE</scope>
    <source>
        <strain evidence="1">EPUS1.4</strain>
        <tissue evidence="1">Thallus</tissue>
    </source>
</reference>
<sequence>MLGSEVGIAPTQDLYEGTTVGNMLGIHVIDHAAQASENMSEKPFSSVLRLAYWRYEEG</sequence>
<dbReference type="Proteomes" id="UP000606974">
    <property type="component" value="Unassembled WGS sequence"/>
</dbReference>
<evidence type="ECO:0000313" key="1">
    <source>
        <dbReference type="EMBL" id="KAF7512525.1"/>
    </source>
</evidence>